<comment type="subcellular location">
    <subcellularLocation>
        <location evidence="1">Cell inner membrane</location>
    </subcellularLocation>
</comment>
<gene>
    <name evidence="11" type="ORF">WG219_14010</name>
</gene>
<protein>
    <submittedName>
        <fullName evidence="11">Type II secretion system protein N</fullName>
    </submittedName>
</protein>
<evidence type="ECO:0000313" key="12">
    <source>
        <dbReference type="Proteomes" id="UP001476583"/>
    </source>
</evidence>
<evidence type="ECO:0000256" key="5">
    <source>
        <dbReference type="ARBA" id="ARBA00022692"/>
    </source>
</evidence>
<dbReference type="Gene3D" id="2.30.30.830">
    <property type="match status" value="1"/>
</dbReference>
<evidence type="ECO:0000256" key="6">
    <source>
        <dbReference type="ARBA" id="ARBA00022927"/>
    </source>
</evidence>
<dbReference type="Proteomes" id="UP001476583">
    <property type="component" value="Chromosome"/>
</dbReference>
<accession>A0ABZ2RBL9</accession>
<sequence>MSISLAWQSVDWMRLIQSKPASAPTAANAAHDNTLDPQLNKLFGKSAATQQGPAPSTNLNLTLLGSFVHPDSQQSSAIILNGATAQRYRVGDEISSGVTLHSVSTNQVELMRNGRRESLSFPVSKSSSFAVTDMATEPQAAEENLTPEQLEVLESDDLKQLRERMRELQQQMQGTDSAAEPAANSESDTESQ</sequence>
<evidence type="ECO:0000256" key="3">
    <source>
        <dbReference type="ARBA" id="ARBA00022475"/>
    </source>
</evidence>
<feature type="region of interest" description="Disordered" evidence="9">
    <location>
        <begin position="165"/>
        <end position="192"/>
    </location>
</feature>
<dbReference type="Pfam" id="PF11356">
    <property type="entry name" value="T2SSC"/>
    <property type="match status" value="1"/>
</dbReference>
<evidence type="ECO:0000256" key="7">
    <source>
        <dbReference type="ARBA" id="ARBA00022989"/>
    </source>
</evidence>
<dbReference type="InterPro" id="IPR024961">
    <property type="entry name" value="T2SS_GspC_N"/>
</dbReference>
<feature type="domain" description="Type II secretion system protein GspC N-terminal" evidence="10">
    <location>
        <begin position="12"/>
        <end position="121"/>
    </location>
</feature>
<name>A0ABZ2RBL9_ECTME</name>
<reference evidence="11 12" key="1">
    <citation type="submission" date="2024-03" db="EMBL/GenBank/DDBJ databases">
        <title>Complete genome of BD2.</title>
        <authorList>
            <person name="Cao G."/>
        </authorList>
    </citation>
    <scope>NUCLEOTIDE SEQUENCE [LARGE SCALE GENOMIC DNA]</scope>
    <source>
        <strain evidence="11 12">BD2</strain>
    </source>
</reference>
<keyword evidence="7" id="KW-1133">Transmembrane helix</keyword>
<keyword evidence="3" id="KW-1003">Cell membrane</keyword>
<keyword evidence="5" id="KW-0812">Transmembrane</keyword>
<keyword evidence="2" id="KW-0813">Transport</keyword>
<evidence type="ECO:0000256" key="4">
    <source>
        <dbReference type="ARBA" id="ARBA00022519"/>
    </source>
</evidence>
<evidence type="ECO:0000256" key="9">
    <source>
        <dbReference type="SAM" id="MobiDB-lite"/>
    </source>
</evidence>
<keyword evidence="12" id="KW-1185">Reference proteome</keyword>
<keyword evidence="4" id="KW-0997">Cell inner membrane</keyword>
<evidence type="ECO:0000259" key="10">
    <source>
        <dbReference type="Pfam" id="PF11356"/>
    </source>
</evidence>
<dbReference type="EMBL" id="CP148074">
    <property type="protein sequence ID" value="WXL24436.1"/>
    <property type="molecule type" value="Genomic_DNA"/>
</dbReference>
<evidence type="ECO:0000256" key="2">
    <source>
        <dbReference type="ARBA" id="ARBA00022448"/>
    </source>
</evidence>
<evidence type="ECO:0000256" key="1">
    <source>
        <dbReference type="ARBA" id="ARBA00004533"/>
    </source>
</evidence>
<keyword evidence="8" id="KW-0472">Membrane</keyword>
<keyword evidence="6" id="KW-0653">Protein transport</keyword>
<organism evidence="11 12">
    <name type="scientific">Ectopseudomonas mendocina</name>
    <name type="common">Pseudomonas mendocina</name>
    <dbReference type="NCBI Taxonomy" id="300"/>
    <lineage>
        <taxon>Bacteria</taxon>
        <taxon>Pseudomonadati</taxon>
        <taxon>Pseudomonadota</taxon>
        <taxon>Gammaproteobacteria</taxon>
        <taxon>Pseudomonadales</taxon>
        <taxon>Pseudomonadaceae</taxon>
        <taxon>Ectopseudomonas</taxon>
    </lineage>
</organism>
<evidence type="ECO:0000256" key="8">
    <source>
        <dbReference type="ARBA" id="ARBA00023136"/>
    </source>
</evidence>
<evidence type="ECO:0000313" key="11">
    <source>
        <dbReference type="EMBL" id="WXL24436.1"/>
    </source>
</evidence>
<proteinExistence type="predicted"/>